<dbReference type="Gene3D" id="1.20.120.340">
    <property type="entry name" value="Flagellar protein FliS"/>
    <property type="match status" value="1"/>
</dbReference>
<dbReference type="InterPro" id="IPR003713">
    <property type="entry name" value="FliS"/>
</dbReference>
<keyword evidence="7" id="KW-0282">Flagellum</keyword>
<evidence type="ECO:0000256" key="2">
    <source>
        <dbReference type="ARBA" id="ARBA00008787"/>
    </source>
</evidence>
<dbReference type="AlphaFoldDB" id="A0A0S2KFA8"/>
<dbReference type="PANTHER" id="PTHR34773">
    <property type="entry name" value="FLAGELLAR SECRETION CHAPERONE FLIS"/>
    <property type="match status" value="1"/>
</dbReference>
<dbReference type="EMBL" id="CP013189">
    <property type="protein sequence ID" value="ALO46642.1"/>
    <property type="molecule type" value="Genomic_DNA"/>
</dbReference>
<dbReference type="STRING" id="1249552.PS2015_2001"/>
<keyword evidence="4 6" id="KW-1005">Bacterial flagellum biogenesis</keyword>
<dbReference type="PANTHER" id="PTHR34773:SF1">
    <property type="entry name" value="FLAGELLAR SECRETION CHAPERONE FLIS"/>
    <property type="match status" value="1"/>
</dbReference>
<proteinExistence type="inferred from homology"/>
<name>A0A0S2KFA8_9GAMM</name>
<sequence length="132" mass="14671">MYAPNSAIAQYQRVNNVGSVEGANPHQLILMLMNGALERLTQARGAIERRDIALKGAMIGKATTIIGGLQGSLDRNQAPDYVDNLDRLYDYMQRRLLEANLKNDVTIVDEVSDLLKTLKSTWQEIDPARKSA</sequence>
<evidence type="ECO:0000256" key="1">
    <source>
        <dbReference type="ARBA" id="ARBA00004514"/>
    </source>
</evidence>
<comment type="subcellular location">
    <subcellularLocation>
        <location evidence="1 6">Cytoplasm</location>
        <location evidence="1 6">Cytosol</location>
    </subcellularLocation>
</comment>
<organism evidence="7 8">
    <name type="scientific">Pseudohongiella spirulinae</name>
    <dbReference type="NCBI Taxonomy" id="1249552"/>
    <lineage>
        <taxon>Bacteria</taxon>
        <taxon>Pseudomonadati</taxon>
        <taxon>Pseudomonadota</taxon>
        <taxon>Gammaproteobacteria</taxon>
        <taxon>Pseudomonadales</taxon>
        <taxon>Pseudohongiellaceae</taxon>
        <taxon>Pseudohongiella</taxon>
    </lineage>
</organism>
<protein>
    <recommendedName>
        <fullName evidence="6">Flagellar secretion chaperone FliS</fullName>
    </recommendedName>
</protein>
<evidence type="ECO:0000256" key="6">
    <source>
        <dbReference type="PIRNR" id="PIRNR039090"/>
    </source>
</evidence>
<dbReference type="SUPFAM" id="SSF101116">
    <property type="entry name" value="Flagellar export chaperone FliS"/>
    <property type="match status" value="1"/>
</dbReference>
<reference evidence="7 8" key="1">
    <citation type="submission" date="2015-11" db="EMBL/GenBank/DDBJ databases">
        <authorList>
            <person name="Zhang Y."/>
            <person name="Guo Z."/>
        </authorList>
    </citation>
    <scope>NUCLEOTIDE SEQUENCE [LARGE SCALE GENOMIC DNA]</scope>
    <source>
        <strain evidence="7 8">KCTC 32221</strain>
    </source>
</reference>
<dbReference type="Pfam" id="PF02561">
    <property type="entry name" value="FliS"/>
    <property type="match status" value="1"/>
</dbReference>
<dbReference type="RefSeq" id="WP_058022112.1">
    <property type="nucleotide sequence ID" value="NZ_CP013189.1"/>
</dbReference>
<dbReference type="CDD" id="cd16098">
    <property type="entry name" value="FliS"/>
    <property type="match status" value="1"/>
</dbReference>
<evidence type="ECO:0000313" key="7">
    <source>
        <dbReference type="EMBL" id="ALO46642.1"/>
    </source>
</evidence>
<dbReference type="InterPro" id="IPR036584">
    <property type="entry name" value="FliS_sf"/>
</dbReference>
<gene>
    <name evidence="7" type="ORF">PS2015_2001</name>
</gene>
<evidence type="ECO:0000313" key="8">
    <source>
        <dbReference type="Proteomes" id="UP000065641"/>
    </source>
</evidence>
<dbReference type="Proteomes" id="UP000065641">
    <property type="component" value="Chromosome"/>
</dbReference>
<dbReference type="OrthoDB" id="9792010at2"/>
<dbReference type="GO" id="GO:0005829">
    <property type="term" value="C:cytosol"/>
    <property type="evidence" value="ECO:0007669"/>
    <property type="project" value="UniProtKB-SubCell"/>
</dbReference>
<keyword evidence="7" id="KW-0969">Cilium</keyword>
<dbReference type="PIRSF" id="PIRSF039090">
    <property type="entry name" value="Flis"/>
    <property type="match status" value="1"/>
</dbReference>
<keyword evidence="7" id="KW-0966">Cell projection</keyword>
<dbReference type="KEGG" id="pspi:PS2015_2001"/>
<keyword evidence="8" id="KW-1185">Reference proteome</keyword>
<keyword evidence="3 6" id="KW-0963">Cytoplasm</keyword>
<comment type="similarity">
    <text evidence="2 6">Belongs to the FliS family.</text>
</comment>
<dbReference type="PATRIC" id="fig|1249552.3.peg.2007"/>
<dbReference type="NCBIfam" id="TIGR00208">
    <property type="entry name" value="fliS"/>
    <property type="match status" value="1"/>
</dbReference>
<evidence type="ECO:0000256" key="5">
    <source>
        <dbReference type="ARBA" id="ARBA00023186"/>
    </source>
</evidence>
<evidence type="ECO:0000256" key="4">
    <source>
        <dbReference type="ARBA" id="ARBA00022795"/>
    </source>
</evidence>
<accession>A0A0S2KFA8</accession>
<dbReference type="GO" id="GO:0044780">
    <property type="term" value="P:bacterial-type flagellum assembly"/>
    <property type="evidence" value="ECO:0007669"/>
    <property type="project" value="InterPro"/>
</dbReference>
<keyword evidence="5" id="KW-0143">Chaperone</keyword>
<evidence type="ECO:0000256" key="3">
    <source>
        <dbReference type="ARBA" id="ARBA00022490"/>
    </source>
</evidence>
<dbReference type="GO" id="GO:0071973">
    <property type="term" value="P:bacterial-type flagellum-dependent cell motility"/>
    <property type="evidence" value="ECO:0007669"/>
    <property type="project" value="TreeGrafter"/>
</dbReference>